<sequence>WIAGRRYRGRVQAVPAGRGRRRLAAADRRHRRRPHRHQQQPADPGAQSRPGTAGDSRASRSGRPVQERLPADAKSVQQHAAAVSELVREYDCQ</sequence>
<evidence type="ECO:0000313" key="4">
    <source>
        <dbReference type="Proteomes" id="UP000663829"/>
    </source>
</evidence>
<protein>
    <submittedName>
        <fullName evidence="2">Uncharacterized protein</fullName>
    </submittedName>
</protein>
<dbReference type="AlphaFoldDB" id="A0A816H8V4"/>
<dbReference type="EMBL" id="CAJOBC010161994">
    <property type="protein sequence ID" value="CAF4700163.1"/>
    <property type="molecule type" value="Genomic_DNA"/>
</dbReference>
<keyword evidence="4" id="KW-1185">Reference proteome</keyword>
<feature type="non-terminal residue" evidence="2">
    <location>
        <position position="1"/>
    </location>
</feature>
<feature type="compositionally biased region" description="Basic residues" evidence="1">
    <location>
        <begin position="18"/>
        <end position="38"/>
    </location>
</feature>
<organism evidence="2 4">
    <name type="scientific">Didymodactylos carnosus</name>
    <dbReference type="NCBI Taxonomy" id="1234261"/>
    <lineage>
        <taxon>Eukaryota</taxon>
        <taxon>Metazoa</taxon>
        <taxon>Spiralia</taxon>
        <taxon>Gnathifera</taxon>
        <taxon>Rotifera</taxon>
        <taxon>Eurotatoria</taxon>
        <taxon>Bdelloidea</taxon>
        <taxon>Philodinida</taxon>
        <taxon>Philodinidae</taxon>
        <taxon>Didymodactylos</taxon>
    </lineage>
</organism>
<proteinExistence type="predicted"/>
<reference evidence="2" key="1">
    <citation type="submission" date="2021-02" db="EMBL/GenBank/DDBJ databases">
        <authorList>
            <person name="Nowell W R."/>
        </authorList>
    </citation>
    <scope>NUCLEOTIDE SEQUENCE</scope>
</reference>
<name>A0A816H8V4_9BILA</name>
<dbReference type="Proteomes" id="UP000663829">
    <property type="component" value="Unassembled WGS sequence"/>
</dbReference>
<dbReference type="Proteomes" id="UP000681722">
    <property type="component" value="Unassembled WGS sequence"/>
</dbReference>
<evidence type="ECO:0000313" key="2">
    <source>
        <dbReference type="EMBL" id="CAF1684607.1"/>
    </source>
</evidence>
<gene>
    <name evidence="2" type="ORF">GPM918_LOCUS46696</name>
    <name evidence="3" type="ORF">SRO942_LOCUS51401</name>
</gene>
<dbReference type="EMBL" id="CAJNOQ010069490">
    <property type="protein sequence ID" value="CAF1684607.1"/>
    <property type="molecule type" value="Genomic_DNA"/>
</dbReference>
<comment type="caution">
    <text evidence="2">The sequence shown here is derived from an EMBL/GenBank/DDBJ whole genome shotgun (WGS) entry which is preliminary data.</text>
</comment>
<evidence type="ECO:0000313" key="3">
    <source>
        <dbReference type="EMBL" id="CAF4700163.1"/>
    </source>
</evidence>
<accession>A0A816H8V4</accession>
<feature type="region of interest" description="Disordered" evidence="1">
    <location>
        <begin position="1"/>
        <end position="77"/>
    </location>
</feature>
<evidence type="ECO:0000256" key="1">
    <source>
        <dbReference type="SAM" id="MobiDB-lite"/>
    </source>
</evidence>